<dbReference type="PANTHER" id="PTHR32114:SF2">
    <property type="entry name" value="ABC TRANSPORTER ABCH.3"/>
    <property type="match status" value="1"/>
</dbReference>
<protein>
    <recommendedName>
        <fullName evidence="2">Rad50/SbcC-type AAA domain-containing protein</fullName>
    </recommendedName>
</protein>
<feature type="domain" description="Rad50/SbcC-type AAA" evidence="2">
    <location>
        <begin position="5"/>
        <end position="195"/>
    </location>
</feature>
<dbReference type="EMBL" id="QKRA01000001">
    <property type="protein sequence ID" value="RDL45854.1"/>
    <property type="molecule type" value="Genomic_DNA"/>
</dbReference>
<dbReference type="OrthoDB" id="9795626at2"/>
<evidence type="ECO:0000313" key="4">
    <source>
        <dbReference type="Proteomes" id="UP000254326"/>
    </source>
</evidence>
<feature type="coiled-coil region" evidence="1">
    <location>
        <begin position="443"/>
        <end position="477"/>
    </location>
</feature>
<feature type="coiled-coil region" evidence="1">
    <location>
        <begin position="761"/>
        <end position="788"/>
    </location>
</feature>
<dbReference type="AlphaFoldDB" id="A0A370UDJ2"/>
<dbReference type="InterPro" id="IPR038729">
    <property type="entry name" value="Rad50/SbcC_AAA"/>
</dbReference>
<dbReference type="Proteomes" id="UP000254326">
    <property type="component" value="Unassembled WGS sequence"/>
</dbReference>
<evidence type="ECO:0000256" key="1">
    <source>
        <dbReference type="SAM" id="Coils"/>
    </source>
</evidence>
<keyword evidence="1" id="KW-0175">Coiled coil</keyword>
<organism evidence="3 4">
    <name type="scientific">Marinomonas piezotolerans</name>
    <dbReference type="NCBI Taxonomy" id="2213058"/>
    <lineage>
        <taxon>Bacteria</taxon>
        <taxon>Pseudomonadati</taxon>
        <taxon>Pseudomonadota</taxon>
        <taxon>Gammaproteobacteria</taxon>
        <taxon>Oceanospirillales</taxon>
        <taxon>Oceanospirillaceae</taxon>
        <taxon>Marinomonas</taxon>
    </lineage>
</organism>
<evidence type="ECO:0000313" key="3">
    <source>
        <dbReference type="EMBL" id="RDL45854.1"/>
    </source>
</evidence>
<accession>A0A370UDJ2</accession>
<dbReference type="GO" id="GO:0016887">
    <property type="term" value="F:ATP hydrolysis activity"/>
    <property type="evidence" value="ECO:0007669"/>
    <property type="project" value="InterPro"/>
</dbReference>
<dbReference type="GO" id="GO:0006302">
    <property type="term" value="P:double-strand break repair"/>
    <property type="evidence" value="ECO:0007669"/>
    <property type="project" value="InterPro"/>
</dbReference>
<dbReference type="InterPro" id="IPR027417">
    <property type="entry name" value="P-loop_NTPase"/>
</dbReference>
<gene>
    <name evidence="3" type="ORF">DN730_02050</name>
</gene>
<keyword evidence="4" id="KW-1185">Reference proteome</keyword>
<dbReference type="Pfam" id="PF13558">
    <property type="entry name" value="SbcC_Walker_B"/>
    <property type="match status" value="1"/>
</dbReference>
<proteinExistence type="predicted"/>
<dbReference type="Pfam" id="PF13476">
    <property type="entry name" value="AAA_23"/>
    <property type="match status" value="1"/>
</dbReference>
<dbReference type="Gene3D" id="3.40.50.300">
    <property type="entry name" value="P-loop containing nucleotide triphosphate hydrolases"/>
    <property type="match status" value="2"/>
</dbReference>
<comment type="caution">
    <text evidence="3">The sequence shown here is derived from an EMBL/GenBank/DDBJ whole genome shotgun (WGS) entry which is preliminary data.</text>
</comment>
<dbReference type="PANTHER" id="PTHR32114">
    <property type="entry name" value="ABC TRANSPORTER ABCH.3"/>
    <property type="match status" value="1"/>
</dbReference>
<reference evidence="3 4" key="1">
    <citation type="submission" date="2018-06" db="EMBL/GenBank/DDBJ databases">
        <title>Marinomonas sp. YLB-05 draft genome sequence.</title>
        <authorList>
            <person name="Yu L."/>
            <person name="Tang X."/>
        </authorList>
    </citation>
    <scope>NUCLEOTIDE SEQUENCE [LARGE SCALE GENOMIC DNA]</scope>
    <source>
        <strain evidence="3 4">YLB-05</strain>
    </source>
</reference>
<dbReference type="RefSeq" id="WP_115466442.1">
    <property type="nucleotide sequence ID" value="NZ_QKRA01000001.1"/>
</dbReference>
<sequence>MRICSLRLENLNSLKGKWFIDFESEPFLSAGLFAITGPTGAGKSTLLDAICLALYHQTPRVQVSQSNNDVMTRHTSQCSAEVVFEVKGARYRAFWSQRRARNKPDGNLQQIQCELTDDTGLIITDKINSKLSRIAELTGLDFERFTRSMMLAQGGFAAFLNAKDSERAELLEELTGTEIYAIISKRIFEQHRLRKADIAQMEAIHKSHSIMDEGAFESLITEEANTTALHRSLVKQLAEVNGAVVWWKRCDELRAKHQETENKLLAAQQHKREKASEFKLLERSIEAYAIDPIYDKVVELRKKRDDHLNIYNDLAASRQTIESEMQKVTDLLAERRENLRLIKQEVASFEKASSIHWLPMENRLEAISATLSKGREVVENKNRKIAQLKLGSTEKKKHQIDLRDQIDTFKSSLGAWKDGQKAQKLLAKWQAQRHSIDAGLTQIKQKKAQLDDHQSALEKLELKLKQEQANREQLIETKLRSDAEVNALKAKLDKLMLGDSLDEWRDTLTREHDHLSQLEILQPSVERYEQLGLQYVAKQAIAKQLTDKLTCLSERQEKIANALAEANQELEDVQARMDLQRRVEVLERERNALIAGEMCPLCGSEDHNIQRVASSNFDTTLTERLSHINETIRGQQNEWQELSQQCAIIETQRSHNDNQISDIASELNTLKLKLKNTVLVPLFGEFSNISSDELLAKYQAGKSQLETQRDLFDQAEGVSQAYLSELQNQKHHEERLSANHRDIEYSETSRQQGHTSIIGLRKEIFDQSELLEKQKLELTNEVNDLTHEESLRIVDLKSLDAISESLEQWQNAHTSLTQVEQQLAQSLWESEMIENKLIEEQKSVDSESDSISELELQQKELKGALNEGLANKTVAQVRQQLQDNLKLAEVEFDKSHEHANDLALKSVQVTTEIANNDIRSREISELLVEAIQEHKQVLSNNGFVSEEARQAYKLTGERTTFLQDLKYRLENEEHDLEVDLRLLNQGLTELLSAPPELYREDVDLHALEASQTSLQRRSEEVLMVLGELRERIRSELANRQNSNEMTAKIEADKKAFQLLDDLNVLVGSADGAKFRRYAQSVTLDHLVWLANNHLQVLHGRYQLQRRRAEGLALEVLDHWQGDVSRDTKTLSGGESFLVSLALAVSLSDLVSYKTSIDSLFLDEGFGTLDGETLDTALDALDRLNSRGKTIGIISHVEALKERIPTQIEVTKHSGLGVSSLAPIFRVTS</sequence>
<name>A0A370UDJ2_9GAMM</name>
<feature type="coiled-coil region" evidence="1">
    <location>
        <begin position="549"/>
        <end position="596"/>
    </location>
</feature>
<dbReference type="SUPFAM" id="SSF52540">
    <property type="entry name" value="P-loop containing nucleoside triphosphate hydrolases"/>
    <property type="match status" value="1"/>
</dbReference>
<evidence type="ECO:0000259" key="2">
    <source>
        <dbReference type="Pfam" id="PF13476"/>
    </source>
</evidence>